<keyword evidence="8" id="KW-0624">Polysaccharide degradation</keyword>
<evidence type="ECO:0000256" key="9">
    <source>
        <dbReference type="SAM" id="MobiDB-lite"/>
    </source>
</evidence>
<dbReference type="GO" id="GO:0008810">
    <property type="term" value="F:cellulase activity"/>
    <property type="evidence" value="ECO:0007669"/>
    <property type="project" value="UniProtKB-EC"/>
</dbReference>
<evidence type="ECO:0000256" key="6">
    <source>
        <dbReference type="ARBA" id="ARBA00023277"/>
    </source>
</evidence>
<keyword evidence="5" id="KW-0136">Cellulose degradation</keyword>
<evidence type="ECO:0000313" key="13">
    <source>
        <dbReference type="EMBL" id="EJT97251.1"/>
    </source>
</evidence>
<protein>
    <recommendedName>
        <fullName evidence="3">cellulase</fullName>
        <ecNumber evidence="3">3.2.1.4</ecNumber>
    </recommendedName>
</protein>
<keyword evidence="10" id="KW-1133">Transmembrane helix</keyword>
<dbReference type="EC" id="3.2.1.4" evidence="3"/>
<feature type="transmembrane region" description="Helical" evidence="10">
    <location>
        <begin position="547"/>
        <end position="569"/>
    </location>
</feature>
<evidence type="ECO:0000256" key="7">
    <source>
        <dbReference type="ARBA" id="ARBA00023295"/>
    </source>
</evidence>
<evidence type="ECO:0000256" key="1">
    <source>
        <dbReference type="ARBA" id="ARBA00000966"/>
    </source>
</evidence>
<dbReference type="InterPro" id="IPR001701">
    <property type="entry name" value="Glyco_hydro_9"/>
</dbReference>
<dbReference type="OrthoDB" id="10257085at2759"/>
<keyword evidence="14" id="KW-1185">Reference proteome</keyword>
<gene>
    <name evidence="13" type="ORF">DACRYDRAFT_84808</name>
</gene>
<dbReference type="RefSeq" id="XP_040624149.1">
    <property type="nucleotide sequence ID" value="XM_040776701.1"/>
</dbReference>
<dbReference type="Proteomes" id="UP000030653">
    <property type="component" value="Unassembled WGS sequence"/>
</dbReference>
<comment type="catalytic activity">
    <reaction evidence="1">
        <text>Endohydrolysis of (1-&gt;4)-beta-D-glucosidic linkages in cellulose, lichenin and cereal beta-D-glucans.</text>
        <dbReference type="EC" id="3.2.1.4"/>
    </reaction>
</comment>
<dbReference type="EMBL" id="JH795877">
    <property type="protein sequence ID" value="EJT97251.1"/>
    <property type="molecule type" value="Genomic_DNA"/>
</dbReference>
<feature type="region of interest" description="Disordered" evidence="9">
    <location>
        <begin position="19"/>
        <end position="39"/>
    </location>
</feature>
<evidence type="ECO:0000256" key="4">
    <source>
        <dbReference type="ARBA" id="ARBA00022801"/>
    </source>
</evidence>
<feature type="domain" description="Glycoside hydrolase family 9" evidence="12">
    <location>
        <begin position="47"/>
        <end position="501"/>
    </location>
</feature>
<dbReference type="OMA" id="NWDSKTP"/>
<dbReference type="AlphaFoldDB" id="M5FVA8"/>
<evidence type="ECO:0000313" key="14">
    <source>
        <dbReference type="Proteomes" id="UP000030653"/>
    </source>
</evidence>
<dbReference type="GeneID" id="63691763"/>
<evidence type="ECO:0000256" key="11">
    <source>
        <dbReference type="SAM" id="SignalP"/>
    </source>
</evidence>
<dbReference type="Gene3D" id="1.50.10.10">
    <property type="match status" value="1"/>
</dbReference>
<proteinExistence type="inferred from homology"/>
<sequence length="576" mass="61616">MLPLSILLCITTLAQAQLSPSPTFNPPPPDAGTTPAPRQTIPNQQWSNLLGDLLYFYEAQRSGQLPSDNRVSWRNSSGLQDGDDVGFDLTGGYYDAGDYIKASFPLSWVLTSVCWGATVFGQGYDLANQTAYLDEMLRWGLDWMIKANPDNSTLFVQIGDDAIDNNYWGGDTNIPTPRPSFQVNDTNPGTDATAQASAAFSSCSFLYSGGVLNTTSSATAPTGIANQTYANTLLRHAAGLWDLSVHASGGMTEYSDTVPATADAYASSGYGDDLILAALFLSLATSSPSTYQQALFYYSQYKLSGSNGVLNWDSKAPAVYTLLAEMALARPSWAGSNLIGWQKEAERWMDGVSSGGRGGAYMTDGGLLYWPGDSDSASLNPALNAAMALAHYAPIASTSDKADTYTNFAISQLNYTLGDNPMSAVYVVGINPNSPNRVHSGMASGGNNINAIDTDPNGPDLHVLYGAVVGGPDNKDRFWNFRSDYIESEPALDYTAPLLTLAAYSVMNNPTDPYFTALQAGAYTLPPGHPCDDAWPCHSGLSEGGKIALGVVISVVGTVLVACIVWFVWRMRSRKR</sequence>
<name>M5FVA8_DACPD</name>
<evidence type="ECO:0000256" key="5">
    <source>
        <dbReference type="ARBA" id="ARBA00023001"/>
    </source>
</evidence>
<reference evidence="13 14" key="1">
    <citation type="journal article" date="2012" name="Science">
        <title>The Paleozoic origin of enzymatic lignin decomposition reconstructed from 31 fungal genomes.</title>
        <authorList>
            <person name="Floudas D."/>
            <person name="Binder M."/>
            <person name="Riley R."/>
            <person name="Barry K."/>
            <person name="Blanchette R.A."/>
            <person name="Henrissat B."/>
            <person name="Martinez A.T."/>
            <person name="Otillar R."/>
            <person name="Spatafora J.W."/>
            <person name="Yadav J.S."/>
            <person name="Aerts A."/>
            <person name="Benoit I."/>
            <person name="Boyd A."/>
            <person name="Carlson A."/>
            <person name="Copeland A."/>
            <person name="Coutinho P.M."/>
            <person name="de Vries R.P."/>
            <person name="Ferreira P."/>
            <person name="Findley K."/>
            <person name="Foster B."/>
            <person name="Gaskell J."/>
            <person name="Glotzer D."/>
            <person name="Gorecki P."/>
            <person name="Heitman J."/>
            <person name="Hesse C."/>
            <person name="Hori C."/>
            <person name="Igarashi K."/>
            <person name="Jurgens J.A."/>
            <person name="Kallen N."/>
            <person name="Kersten P."/>
            <person name="Kohler A."/>
            <person name="Kuees U."/>
            <person name="Kumar T.K.A."/>
            <person name="Kuo A."/>
            <person name="LaButti K."/>
            <person name="Larrondo L.F."/>
            <person name="Lindquist E."/>
            <person name="Ling A."/>
            <person name="Lombard V."/>
            <person name="Lucas S."/>
            <person name="Lundell T."/>
            <person name="Martin R."/>
            <person name="McLaughlin D.J."/>
            <person name="Morgenstern I."/>
            <person name="Morin E."/>
            <person name="Murat C."/>
            <person name="Nagy L.G."/>
            <person name="Nolan M."/>
            <person name="Ohm R.A."/>
            <person name="Patyshakuliyeva A."/>
            <person name="Rokas A."/>
            <person name="Ruiz-Duenas F.J."/>
            <person name="Sabat G."/>
            <person name="Salamov A."/>
            <person name="Samejima M."/>
            <person name="Schmutz J."/>
            <person name="Slot J.C."/>
            <person name="St John F."/>
            <person name="Stenlid J."/>
            <person name="Sun H."/>
            <person name="Sun S."/>
            <person name="Syed K."/>
            <person name="Tsang A."/>
            <person name="Wiebenga A."/>
            <person name="Young D."/>
            <person name="Pisabarro A."/>
            <person name="Eastwood D.C."/>
            <person name="Martin F."/>
            <person name="Cullen D."/>
            <person name="Grigoriev I.V."/>
            <person name="Hibbett D.S."/>
        </authorList>
    </citation>
    <scope>NUCLEOTIDE SEQUENCE [LARGE SCALE GENOMIC DNA]</scope>
    <source>
        <strain evidence="13 14">DJM-731 SS1</strain>
    </source>
</reference>
<evidence type="ECO:0000256" key="3">
    <source>
        <dbReference type="ARBA" id="ARBA00012601"/>
    </source>
</evidence>
<keyword evidence="10" id="KW-0812">Transmembrane</keyword>
<evidence type="ECO:0000256" key="2">
    <source>
        <dbReference type="ARBA" id="ARBA00007072"/>
    </source>
</evidence>
<keyword evidence="4" id="KW-0378">Hydrolase</keyword>
<evidence type="ECO:0000256" key="10">
    <source>
        <dbReference type="SAM" id="Phobius"/>
    </source>
</evidence>
<dbReference type="HOGENOM" id="CLU_008926_1_5_1"/>
<organism evidence="13 14">
    <name type="scientific">Dacryopinax primogenitus (strain DJM 731)</name>
    <name type="common">Brown rot fungus</name>
    <dbReference type="NCBI Taxonomy" id="1858805"/>
    <lineage>
        <taxon>Eukaryota</taxon>
        <taxon>Fungi</taxon>
        <taxon>Dikarya</taxon>
        <taxon>Basidiomycota</taxon>
        <taxon>Agaricomycotina</taxon>
        <taxon>Dacrymycetes</taxon>
        <taxon>Dacrymycetales</taxon>
        <taxon>Dacrymycetaceae</taxon>
        <taxon>Dacryopinax</taxon>
    </lineage>
</organism>
<keyword evidence="10" id="KW-0472">Membrane</keyword>
<comment type="similarity">
    <text evidence="2">Belongs to the glycosyl hydrolase 9 (cellulase E) family.</text>
</comment>
<dbReference type="InterPro" id="IPR008928">
    <property type="entry name" value="6-hairpin_glycosidase_sf"/>
</dbReference>
<evidence type="ECO:0000259" key="12">
    <source>
        <dbReference type="Pfam" id="PF00759"/>
    </source>
</evidence>
<evidence type="ECO:0000256" key="8">
    <source>
        <dbReference type="ARBA" id="ARBA00023326"/>
    </source>
</evidence>
<dbReference type="STRING" id="1858805.M5FVA8"/>
<dbReference type="Pfam" id="PF00759">
    <property type="entry name" value="Glyco_hydro_9"/>
    <property type="match status" value="1"/>
</dbReference>
<dbReference type="PANTHER" id="PTHR22298">
    <property type="entry name" value="ENDO-1,4-BETA-GLUCANASE"/>
    <property type="match status" value="1"/>
</dbReference>
<keyword evidence="11" id="KW-0732">Signal</keyword>
<accession>M5FVA8</accession>
<feature type="signal peptide" evidence="11">
    <location>
        <begin position="1"/>
        <end position="16"/>
    </location>
</feature>
<dbReference type="SUPFAM" id="SSF48208">
    <property type="entry name" value="Six-hairpin glycosidases"/>
    <property type="match status" value="1"/>
</dbReference>
<keyword evidence="7 13" id="KW-0326">Glycosidase</keyword>
<dbReference type="GO" id="GO:0030245">
    <property type="term" value="P:cellulose catabolic process"/>
    <property type="evidence" value="ECO:0007669"/>
    <property type="project" value="UniProtKB-KW"/>
</dbReference>
<feature type="chain" id="PRO_5004067255" description="cellulase" evidence="11">
    <location>
        <begin position="17"/>
        <end position="576"/>
    </location>
</feature>
<keyword evidence="6" id="KW-0119">Carbohydrate metabolism</keyword>
<dbReference type="InterPro" id="IPR012341">
    <property type="entry name" value="6hp_glycosidase-like_sf"/>
</dbReference>